<proteinExistence type="predicted"/>
<dbReference type="PANTHER" id="PTHR30055">
    <property type="entry name" value="HTH-TYPE TRANSCRIPTIONAL REGULATOR RUTR"/>
    <property type="match status" value="1"/>
</dbReference>
<protein>
    <submittedName>
        <fullName evidence="6">TetR/AcrR family transcriptional regulator C-terminal domain-containing protein</fullName>
    </submittedName>
</protein>
<dbReference type="Proteomes" id="UP001209083">
    <property type="component" value="Chromosome"/>
</dbReference>
<name>A0ABY8QSF4_9MICO</name>
<accession>A0ABY8QSF4</accession>
<reference evidence="6 7" key="1">
    <citation type="submission" date="2023-05" db="EMBL/GenBank/DDBJ databases">
        <title>Lithophilousrod everest ZFBP1038 complete genpme.</title>
        <authorList>
            <person name="Tian M."/>
        </authorList>
    </citation>
    <scope>NUCLEOTIDE SEQUENCE [LARGE SCALE GENOMIC DNA]</scope>
    <source>
        <strain evidence="6 7">ZFBP1038</strain>
    </source>
</reference>
<dbReference type="Pfam" id="PF02909">
    <property type="entry name" value="TetR_C_1"/>
    <property type="match status" value="1"/>
</dbReference>
<sequence length="255" mass="28531">MPDDATLPEQTDRTLTLLWRKLLGGRQGSRGPKQKVSVDEIVTAAIAIADAEGLDTFSMRKVAEELRLGVMTLYTYVPGRAELIGLMVDQVIGEQTLSPHQGSVRERLTAIARLDWDEFHRHPWLLQANLARPWIGPHISDRYEWQLAAIEGIGLGDIDMDQIVTLVTGFAATAARADIDARRTQEQSGISDRQWWEINSPILERIMAGTHYPISGRVGQSAGEAYDAVSDPELSFRFGLERILDGIELFIDRKR</sequence>
<dbReference type="PROSITE" id="PS50977">
    <property type="entry name" value="HTH_TETR_2"/>
    <property type="match status" value="1"/>
</dbReference>
<feature type="DNA-binding region" description="H-T-H motif" evidence="4">
    <location>
        <begin position="58"/>
        <end position="77"/>
    </location>
</feature>
<dbReference type="PANTHER" id="PTHR30055:SF151">
    <property type="entry name" value="TRANSCRIPTIONAL REGULATORY PROTEIN"/>
    <property type="match status" value="1"/>
</dbReference>
<dbReference type="Gene3D" id="1.10.10.60">
    <property type="entry name" value="Homeodomain-like"/>
    <property type="match status" value="1"/>
</dbReference>
<dbReference type="EMBL" id="CP090958">
    <property type="protein sequence ID" value="WGW11766.1"/>
    <property type="molecule type" value="Genomic_DNA"/>
</dbReference>
<evidence type="ECO:0000313" key="7">
    <source>
        <dbReference type="Proteomes" id="UP001209083"/>
    </source>
</evidence>
<evidence type="ECO:0000256" key="4">
    <source>
        <dbReference type="PROSITE-ProRule" id="PRU00335"/>
    </source>
</evidence>
<dbReference type="SUPFAM" id="SSF46689">
    <property type="entry name" value="Homeodomain-like"/>
    <property type="match status" value="1"/>
</dbReference>
<keyword evidence="1" id="KW-0805">Transcription regulation</keyword>
<feature type="domain" description="HTH tetR-type" evidence="5">
    <location>
        <begin position="35"/>
        <end position="95"/>
    </location>
</feature>
<keyword evidence="2 4" id="KW-0238">DNA-binding</keyword>
<dbReference type="InterPro" id="IPR001647">
    <property type="entry name" value="HTH_TetR"/>
</dbReference>
<keyword evidence="7" id="KW-1185">Reference proteome</keyword>
<evidence type="ECO:0000256" key="1">
    <source>
        <dbReference type="ARBA" id="ARBA00023015"/>
    </source>
</evidence>
<dbReference type="SUPFAM" id="SSF48498">
    <property type="entry name" value="Tetracyclin repressor-like, C-terminal domain"/>
    <property type="match status" value="1"/>
</dbReference>
<organism evidence="6 7">
    <name type="scientific">Saxibacter everestensis</name>
    <dbReference type="NCBI Taxonomy" id="2909229"/>
    <lineage>
        <taxon>Bacteria</taxon>
        <taxon>Bacillati</taxon>
        <taxon>Actinomycetota</taxon>
        <taxon>Actinomycetes</taxon>
        <taxon>Micrococcales</taxon>
        <taxon>Brevibacteriaceae</taxon>
        <taxon>Saxibacter</taxon>
    </lineage>
</organism>
<evidence type="ECO:0000256" key="2">
    <source>
        <dbReference type="ARBA" id="ARBA00023125"/>
    </source>
</evidence>
<dbReference type="InterPro" id="IPR009057">
    <property type="entry name" value="Homeodomain-like_sf"/>
</dbReference>
<dbReference type="Gene3D" id="1.10.357.10">
    <property type="entry name" value="Tetracycline Repressor, domain 2"/>
    <property type="match status" value="1"/>
</dbReference>
<gene>
    <name evidence="6" type="ORF">LWF01_16985</name>
</gene>
<evidence type="ECO:0000256" key="3">
    <source>
        <dbReference type="ARBA" id="ARBA00023163"/>
    </source>
</evidence>
<evidence type="ECO:0000313" key="6">
    <source>
        <dbReference type="EMBL" id="WGW11766.1"/>
    </source>
</evidence>
<dbReference type="InterPro" id="IPR036271">
    <property type="entry name" value="Tet_transcr_reg_TetR-rel_C_sf"/>
</dbReference>
<evidence type="ECO:0000259" key="5">
    <source>
        <dbReference type="PROSITE" id="PS50977"/>
    </source>
</evidence>
<keyword evidence="3" id="KW-0804">Transcription</keyword>
<dbReference type="RefSeq" id="WP_349638557.1">
    <property type="nucleotide sequence ID" value="NZ_CP090958.1"/>
</dbReference>
<dbReference type="InterPro" id="IPR050109">
    <property type="entry name" value="HTH-type_TetR-like_transc_reg"/>
</dbReference>
<dbReference type="InterPro" id="IPR004111">
    <property type="entry name" value="Repressor_TetR_C"/>
</dbReference>